<proteinExistence type="predicted"/>
<evidence type="ECO:0000313" key="7">
    <source>
        <dbReference type="Proteomes" id="UP000507470"/>
    </source>
</evidence>
<keyword evidence="7" id="KW-1185">Reference proteome</keyword>
<dbReference type="Pfam" id="PF00335">
    <property type="entry name" value="Tetraspanin"/>
    <property type="match status" value="1"/>
</dbReference>
<dbReference type="PRINTS" id="PR00259">
    <property type="entry name" value="TMFOUR"/>
</dbReference>
<accession>A0A6J8E6U7</accession>
<name>A0A6J8E6U7_MYTCO</name>
<feature type="transmembrane region" description="Helical" evidence="5">
    <location>
        <begin position="301"/>
        <end position="325"/>
    </location>
</feature>
<evidence type="ECO:0000256" key="4">
    <source>
        <dbReference type="ARBA" id="ARBA00023136"/>
    </source>
</evidence>
<dbReference type="PANTHER" id="PTHR19282">
    <property type="entry name" value="TETRASPANIN"/>
    <property type="match status" value="1"/>
</dbReference>
<organism evidence="6 7">
    <name type="scientific">Mytilus coruscus</name>
    <name type="common">Sea mussel</name>
    <dbReference type="NCBI Taxonomy" id="42192"/>
    <lineage>
        <taxon>Eukaryota</taxon>
        <taxon>Metazoa</taxon>
        <taxon>Spiralia</taxon>
        <taxon>Lophotrochozoa</taxon>
        <taxon>Mollusca</taxon>
        <taxon>Bivalvia</taxon>
        <taxon>Autobranchia</taxon>
        <taxon>Pteriomorphia</taxon>
        <taxon>Mytilida</taxon>
        <taxon>Mytiloidea</taxon>
        <taxon>Mytilidae</taxon>
        <taxon>Mytilinae</taxon>
        <taxon>Mytilus</taxon>
    </lineage>
</organism>
<keyword evidence="2 5" id="KW-0812">Transmembrane</keyword>
<gene>
    <name evidence="6" type="ORF">MCOR_48509</name>
</gene>
<protein>
    <submittedName>
        <fullName evidence="6">CD151</fullName>
    </submittedName>
</protein>
<dbReference type="InterPro" id="IPR008952">
    <property type="entry name" value="Tetraspanin_EC2_sf"/>
</dbReference>
<dbReference type="EMBL" id="CACVKT020008520">
    <property type="protein sequence ID" value="CAC5415846.1"/>
    <property type="molecule type" value="Genomic_DNA"/>
</dbReference>
<evidence type="ECO:0000256" key="3">
    <source>
        <dbReference type="ARBA" id="ARBA00022989"/>
    </source>
</evidence>
<dbReference type="SUPFAM" id="SSF48652">
    <property type="entry name" value="Tetraspanin"/>
    <property type="match status" value="1"/>
</dbReference>
<feature type="transmembrane region" description="Helical" evidence="5">
    <location>
        <begin position="136"/>
        <end position="159"/>
    </location>
</feature>
<dbReference type="OrthoDB" id="438211at2759"/>
<evidence type="ECO:0000256" key="1">
    <source>
        <dbReference type="ARBA" id="ARBA00004141"/>
    </source>
</evidence>
<dbReference type="PANTHER" id="PTHR19282:SF527">
    <property type="entry name" value="TETRASPANIN"/>
    <property type="match status" value="1"/>
</dbReference>
<sequence length="331" mass="37186">MLEFQRQVSLLDLLHISCSGFKQIKQEEMGMFSRSHKELGIMEDEEEGACSCCKEFLRFIVLFLQAVVLIGAISCLAIGIYTHEVEYGSRQLSSLIGVSMYRADSVMMIGGGAAIIAITLLGFIGAYRQHKCMVGMYLCIFVFLALMVFAAGILGYIFIAQLEDNVRKSMEESLKKHYGVVVDKKKNNEDITKSWDSIQQSFQCCGAYGSENSSHSWALYQQETFWFIDRYSNGSLVPESCCLKKSPIDQHQLDLCTGKIQSDPNWPPTKLPPVLETPLNYTLYTVGCYDKLHDYLIMNGIMIGTAAIVVGVFMIVLLTFGIIFYRNMNSS</sequence>
<evidence type="ECO:0000256" key="5">
    <source>
        <dbReference type="SAM" id="Phobius"/>
    </source>
</evidence>
<feature type="transmembrane region" description="Helical" evidence="5">
    <location>
        <begin position="101"/>
        <end position="124"/>
    </location>
</feature>
<dbReference type="GO" id="GO:0005886">
    <property type="term" value="C:plasma membrane"/>
    <property type="evidence" value="ECO:0007669"/>
    <property type="project" value="TreeGrafter"/>
</dbReference>
<dbReference type="Proteomes" id="UP000507470">
    <property type="component" value="Unassembled WGS sequence"/>
</dbReference>
<dbReference type="Gene3D" id="1.10.1450.10">
    <property type="entry name" value="Tetraspanin"/>
    <property type="match status" value="1"/>
</dbReference>
<keyword evidence="4 5" id="KW-0472">Membrane</keyword>
<reference evidence="6 7" key="1">
    <citation type="submission" date="2020-06" db="EMBL/GenBank/DDBJ databases">
        <authorList>
            <person name="Li R."/>
            <person name="Bekaert M."/>
        </authorList>
    </citation>
    <scope>NUCLEOTIDE SEQUENCE [LARGE SCALE GENOMIC DNA]</scope>
    <source>
        <strain evidence="7">wild</strain>
    </source>
</reference>
<evidence type="ECO:0000313" key="6">
    <source>
        <dbReference type="EMBL" id="CAC5415846.1"/>
    </source>
</evidence>
<comment type="subcellular location">
    <subcellularLocation>
        <location evidence="1">Membrane</location>
        <topology evidence="1">Multi-pass membrane protein</topology>
    </subcellularLocation>
</comment>
<feature type="transmembrane region" description="Helical" evidence="5">
    <location>
        <begin position="59"/>
        <end position="81"/>
    </location>
</feature>
<keyword evidence="3 5" id="KW-1133">Transmembrane helix</keyword>
<evidence type="ECO:0000256" key="2">
    <source>
        <dbReference type="ARBA" id="ARBA00022692"/>
    </source>
</evidence>
<dbReference type="InterPro" id="IPR018499">
    <property type="entry name" value="Tetraspanin/Peripherin"/>
</dbReference>
<dbReference type="AlphaFoldDB" id="A0A6J8E6U7"/>